<sequence>MTSSYLSKDEHNFTCFAKACVELITLPLVDILFNRIKPINLHNEILKSSLLNGKNKLQKGQLGICFISPPGLPNYNHFDVTLLYTLIRNLCPSLTPTQGWGKNPNPADTKIGDDIERLREFRNAYFAHANCTAMSDGKFEVLWKKLKTVIQRIQIYTKAWSNTNYEQKLTEIESCRFGYEDREKYKLLLEATLYASKQSEDIDLVEVSITGAGEVVCENTTRFVANVKPLFGSTNWSLTWQKSSGRITEQIDIYCEKYKGSDDKQLVINSVCKKDEGNYQASCSYGKNCNILSNSIYLKALGGIISISKTKSTRTKTNVIDITF</sequence>
<evidence type="ECO:0000259" key="1">
    <source>
        <dbReference type="Pfam" id="PF18738"/>
    </source>
</evidence>
<reference evidence="2" key="1">
    <citation type="submission" date="2022-08" db="UniProtKB">
        <authorList>
            <consortium name="EnsemblMetazoa"/>
        </authorList>
    </citation>
    <scope>IDENTIFICATION</scope>
    <source>
        <strain evidence="2">05x7-T-G4-1.051#20</strain>
    </source>
</reference>
<dbReference type="InterPro" id="IPR041249">
    <property type="entry name" value="HEPN_DZIP3"/>
</dbReference>
<feature type="domain" description="DZIP3-like HEPN" evidence="1">
    <location>
        <begin position="51"/>
        <end position="156"/>
    </location>
</feature>
<proteinExistence type="predicted"/>
<accession>A0A8W8IS92</accession>
<dbReference type="InterPro" id="IPR013783">
    <property type="entry name" value="Ig-like_fold"/>
</dbReference>
<name>A0A8W8IS92_MAGGI</name>
<dbReference type="AlphaFoldDB" id="A0A8W8IS92"/>
<organism evidence="2 3">
    <name type="scientific">Magallana gigas</name>
    <name type="common">Pacific oyster</name>
    <name type="synonym">Crassostrea gigas</name>
    <dbReference type="NCBI Taxonomy" id="29159"/>
    <lineage>
        <taxon>Eukaryota</taxon>
        <taxon>Metazoa</taxon>
        <taxon>Spiralia</taxon>
        <taxon>Lophotrochozoa</taxon>
        <taxon>Mollusca</taxon>
        <taxon>Bivalvia</taxon>
        <taxon>Autobranchia</taxon>
        <taxon>Pteriomorphia</taxon>
        <taxon>Ostreida</taxon>
        <taxon>Ostreoidea</taxon>
        <taxon>Ostreidae</taxon>
        <taxon>Magallana</taxon>
    </lineage>
</organism>
<protein>
    <recommendedName>
        <fullName evidence="1">DZIP3-like HEPN domain-containing protein</fullName>
    </recommendedName>
</protein>
<dbReference type="Gene3D" id="2.60.40.10">
    <property type="entry name" value="Immunoglobulins"/>
    <property type="match status" value="1"/>
</dbReference>
<dbReference type="Pfam" id="PF18738">
    <property type="entry name" value="HEPN_DZIP3"/>
    <property type="match status" value="1"/>
</dbReference>
<dbReference type="EnsemblMetazoa" id="G15348.1">
    <property type="protein sequence ID" value="G15348.1:cds"/>
    <property type="gene ID" value="G15348"/>
</dbReference>
<evidence type="ECO:0000313" key="2">
    <source>
        <dbReference type="EnsemblMetazoa" id="G15348.1:cds"/>
    </source>
</evidence>
<evidence type="ECO:0000313" key="3">
    <source>
        <dbReference type="Proteomes" id="UP000005408"/>
    </source>
</evidence>
<dbReference type="Proteomes" id="UP000005408">
    <property type="component" value="Unassembled WGS sequence"/>
</dbReference>
<keyword evidence="3" id="KW-1185">Reference proteome</keyword>